<dbReference type="Pfam" id="PF13639">
    <property type="entry name" value="zf-RING_2"/>
    <property type="match status" value="1"/>
</dbReference>
<dbReference type="PANTHER" id="PTHR45931:SF3">
    <property type="entry name" value="RING ZINC FINGER-CONTAINING PROTEIN"/>
    <property type="match status" value="1"/>
</dbReference>
<dbReference type="Gene3D" id="3.30.40.10">
    <property type="entry name" value="Zinc/RING finger domain, C3HC4 (zinc finger)"/>
    <property type="match status" value="1"/>
</dbReference>
<reference evidence="6" key="2">
    <citation type="submission" date="2025-08" db="UniProtKB">
        <authorList>
            <consortium name="Ensembl"/>
        </authorList>
    </citation>
    <scope>IDENTIFICATION</scope>
</reference>
<proteinExistence type="predicted"/>
<name>A0A8C4RHN5_ERPCA</name>
<keyword evidence="1" id="KW-0479">Metal-binding</keyword>
<organism evidence="6 7">
    <name type="scientific">Erpetoichthys calabaricus</name>
    <name type="common">Rope fish</name>
    <name type="synonym">Calamoichthys calabaricus</name>
    <dbReference type="NCBI Taxonomy" id="27687"/>
    <lineage>
        <taxon>Eukaryota</taxon>
        <taxon>Metazoa</taxon>
        <taxon>Chordata</taxon>
        <taxon>Craniata</taxon>
        <taxon>Vertebrata</taxon>
        <taxon>Euteleostomi</taxon>
        <taxon>Actinopterygii</taxon>
        <taxon>Polypteriformes</taxon>
        <taxon>Polypteridae</taxon>
        <taxon>Erpetoichthys</taxon>
    </lineage>
</organism>
<keyword evidence="7" id="KW-1185">Reference proteome</keyword>
<reference evidence="6" key="1">
    <citation type="submission" date="2021-06" db="EMBL/GenBank/DDBJ databases">
        <authorList>
            <consortium name="Wellcome Sanger Institute Data Sharing"/>
        </authorList>
    </citation>
    <scope>NUCLEOTIDE SEQUENCE [LARGE SCALE GENOMIC DNA]</scope>
</reference>
<evidence type="ECO:0000256" key="3">
    <source>
        <dbReference type="ARBA" id="ARBA00022833"/>
    </source>
</evidence>
<dbReference type="SMART" id="SM00184">
    <property type="entry name" value="RING"/>
    <property type="match status" value="1"/>
</dbReference>
<evidence type="ECO:0000256" key="1">
    <source>
        <dbReference type="ARBA" id="ARBA00022723"/>
    </source>
</evidence>
<dbReference type="GO" id="GO:0008270">
    <property type="term" value="F:zinc ion binding"/>
    <property type="evidence" value="ECO:0007669"/>
    <property type="project" value="UniProtKB-KW"/>
</dbReference>
<keyword evidence="2 4" id="KW-0863">Zinc-finger</keyword>
<evidence type="ECO:0000259" key="5">
    <source>
        <dbReference type="PROSITE" id="PS50089"/>
    </source>
</evidence>
<dbReference type="Proteomes" id="UP000694620">
    <property type="component" value="Chromosome 1"/>
</dbReference>
<keyword evidence="3" id="KW-0862">Zinc</keyword>
<dbReference type="InterPro" id="IPR001841">
    <property type="entry name" value="Znf_RING"/>
</dbReference>
<dbReference type="InterPro" id="IPR013083">
    <property type="entry name" value="Znf_RING/FYVE/PHD"/>
</dbReference>
<evidence type="ECO:0000256" key="2">
    <source>
        <dbReference type="ARBA" id="ARBA00022771"/>
    </source>
</evidence>
<protein>
    <recommendedName>
        <fullName evidence="5">RING-type domain-containing protein</fullName>
    </recommendedName>
</protein>
<sequence>MDWHLNSDVIDEEIEYLLSQDTDVTVYVVLEMGRYLELAESFCLEKGCNESEGPRHLRLTYDFEIINLSDNYRQRLTQRQLDSLSTRTFHGNDSLSTCRVCLATFIEGDILRSLPCSHEFHVGCVDQWLSMHSACPICRGSVIPEEQPVNQWQDHEYQKLIIMH</sequence>
<dbReference type="GeneTree" id="ENSGT00940000155753"/>
<dbReference type="SUPFAM" id="SSF57850">
    <property type="entry name" value="RING/U-box"/>
    <property type="match status" value="1"/>
</dbReference>
<dbReference type="GO" id="GO:0061630">
    <property type="term" value="F:ubiquitin protein ligase activity"/>
    <property type="evidence" value="ECO:0007669"/>
    <property type="project" value="TreeGrafter"/>
</dbReference>
<feature type="domain" description="RING-type" evidence="5">
    <location>
        <begin position="98"/>
        <end position="139"/>
    </location>
</feature>
<reference evidence="6" key="3">
    <citation type="submission" date="2025-09" db="UniProtKB">
        <authorList>
            <consortium name="Ensembl"/>
        </authorList>
    </citation>
    <scope>IDENTIFICATION</scope>
</reference>
<dbReference type="PANTHER" id="PTHR45931">
    <property type="entry name" value="SI:CH211-59O9.10"/>
    <property type="match status" value="1"/>
</dbReference>
<dbReference type="AlphaFoldDB" id="A0A8C4RHN5"/>
<dbReference type="PROSITE" id="PS50089">
    <property type="entry name" value="ZF_RING_2"/>
    <property type="match status" value="1"/>
</dbReference>
<dbReference type="Ensembl" id="ENSECRT00000000827.1">
    <property type="protein sequence ID" value="ENSECRP00000000813.1"/>
    <property type="gene ID" value="ENSECRG00000000527.1"/>
</dbReference>
<dbReference type="GO" id="GO:0005634">
    <property type="term" value="C:nucleus"/>
    <property type="evidence" value="ECO:0007669"/>
    <property type="project" value="TreeGrafter"/>
</dbReference>
<evidence type="ECO:0000313" key="6">
    <source>
        <dbReference type="Ensembl" id="ENSECRP00000000813.1"/>
    </source>
</evidence>
<evidence type="ECO:0000313" key="7">
    <source>
        <dbReference type="Proteomes" id="UP000694620"/>
    </source>
</evidence>
<dbReference type="GO" id="GO:0006511">
    <property type="term" value="P:ubiquitin-dependent protein catabolic process"/>
    <property type="evidence" value="ECO:0007669"/>
    <property type="project" value="TreeGrafter"/>
</dbReference>
<dbReference type="InterPro" id="IPR051834">
    <property type="entry name" value="RING_finger_E3_ligase"/>
</dbReference>
<accession>A0A8C4RHN5</accession>
<evidence type="ECO:0000256" key="4">
    <source>
        <dbReference type="PROSITE-ProRule" id="PRU00175"/>
    </source>
</evidence>